<comment type="caution">
    <text evidence="3">The sequence shown here is derived from an EMBL/GenBank/DDBJ whole genome shotgun (WGS) entry which is preliminary data.</text>
</comment>
<feature type="region of interest" description="Disordered" evidence="1">
    <location>
        <begin position="220"/>
        <end position="247"/>
    </location>
</feature>
<keyword evidence="2" id="KW-0812">Transmembrane</keyword>
<reference evidence="3" key="1">
    <citation type="journal article" date="2021" name="PeerJ">
        <title>Extensive microbial diversity within the chicken gut microbiome revealed by metagenomics and culture.</title>
        <authorList>
            <person name="Gilroy R."/>
            <person name="Ravi A."/>
            <person name="Getino M."/>
            <person name="Pursley I."/>
            <person name="Horton D.L."/>
            <person name="Alikhan N.F."/>
            <person name="Baker D."/>
            <person name="Gharbi K."/>
            <person name="Hall N."/>
            <person name="Watson M."/>
            <person name="Adriaenssens E.M."/>
            <person name="Foster-Nyarko E."/>
            <person name="Jarju S."/>
            <person name="Secka A."/>
            <person name="Antonio M."/>
            <person name="Oren A."/>
            <person name="Chaudhuri R.R."/>
            <person name="La Ragione R."/>
            <person name="Hildebrand F."/>
            <person name="Pallen M.J."/>
        </authorList>
    </citation>
    <scope>NUCLEOTIDE SEQUENCE</scope>
    <source>
        <strain evidence="3">ChiGjej5B5-22894</strain>
    </source>
</reference>
<protein>
    <submittedName>
        <fullName evidence="3">Uncharacterized protein</fullName>
    </submittedName>
</protein>
<feature type="compositionally biased region" description="Basic residues" evidence="1">
    <location>
        <begin position="1"/>
        <end position="11"/>
    </location>
</feature>
<feature type="compositionally biased region" description="Low complexity" evidence="1">
    <location>
        <begin position="233"/>
        <end position="246"/>
    </location>
</feature>
<evidence type="ECO:0000313" key="3">
    <source>
        <dbReference type="EMBL" id="HJG91684.1"/>
    </source>
</evidence>
<feature type="region of interest" description="Disordered" evidence="1">
    <location>
        <begin position="1"/>
        <end position="23"/>
    </location>
</feature>
<keyword evidence="2" id="KW-0472">Membrane</keyword>
<keyword evidence="2" id="KW-1133">Transmembrane helix</keyword>
<organism evidence="3 4">
    <name type="scientific">Brachybacterium massiliense</name>
    <dbReference type="NCBI Taxonomy" id="1755098"/>
    <lineage>
        <taxon>Bacteria</taxon>
        <taxon>Bacillati</taxon>
        <taxon>Actinomycetota</taxon>
        <taxon>Actinomycetes</taxon>
        <taxon>Micrococcales</taxon>
        <taxon>Dermabacteraceae</taxon>
        <taxon>Brachybacterium</taxon>
    </lineage>
</organism>
<name>A0A921MWR9_9MICO</name>
<dbReference type="EMBL" id="DYUE01000188">
    <property type="protein sequence ID" value="HJG91684.1"/>
    <property type="molecule type" value="Genomic_DNA"/>
</dbReference>
<feature type="compositionally biased region" description="Basic and acidic residues" evidence="1">
    <location>
        <begin position="12"/>
        <end position="21"/>
    </location>
</feature>
<sequence>MLGHRHAPARRARTDRAETRTPRGPSAVLAVALLVALTLWGAAPAALAAPEDEIAPPAHAYSAQGLEIEGGASLAQAPSVEPGIHRDSFALAGEEPSQEGTVKYYRVAVQDGQRVHAAATIAAPPVPGGLPEERSPLAVNVSFLTAGGDACDGERVTDIGESHTGDGPITTAAVSEVLGPDGCTGSELFVRVAREGTRAAGAALPVEVQIAIQPAGIGGGAPSVEEPLEEDAAAPTAPESSEPLELGRSFQGAAEVEPGSYVIELVPGETGLVAIDVAEGQRLRWRTEITSVPEEQPGAIALRAFDPARSQVTVGGGSWSPGSAGTVSGGGMRAPVDIGNRGSEHDSVRSAWLPGTHVIQLQRLQRASGADPAGEAPLTLILTLELEGEAAEDAAEGTVLELGQSGGGLWSAESPVARTVLLIAAAALGLFAVVLAAAGVLVLRRR</sequence>
<dbReference type="Proteomes" id="UP000742460">
    <property type="component" value="Unassembled WGS sequence"/>
</dbReference>
<evidence type="ECO:0000256" key="1">
    <source>
        <dbReference type="SAM" id="MobiDB-lite"/>
    </source>
</evidence>
<reference evidence="3" key="2">
    <citation type="submission" date="2021-09" db="EMBL/GenBank/DDBJ databases">
        <authorList>
            <person name="Gilroy R."/>
        </authorList>
    </citation>
    <scope>NUCLEOTIDE SEQUENCE</scope>
    <source>
        <strain evidence="3">ChiGjej5B5-22894</strain>
    </source>
</reference>
<proteinExistence type="predicted"/>
<feature type="transmembrane region" description="Helical" evidence="2">
    <location>
        <begin position="420"/>
        <end position="443"/>
    </location>
</feature>
<accession>A0A921MWR9</accession>
<dbReference type="AlphaFoldDB" id="A0A921MWR9"/>
<evidence type="ECO:0000313" key="4">
    <source>
        <dbReference type="Proteomes" id="UP000742460"/>
    </source>
</evidence>
<evidence type="ECO:0000256" key="2">
    <source>
        <dbReference type="SAM" id="Phobius"/>
    </source>
</evidence>
<gene>
    <name evidence="3" type="ORF">K8V81_08150</name>
</gene>